<dbReference type="GO" id="GO:0006310">
    <property type="term" value="P:DNA recombination"/>
    <property type="evidence" value="ECO:0007669"/>
    <property type="project" value="UniProtKB-UniRule"/>
</dbReference>
<dbReference type="GO" id="GO:0005737">
    <property type="term" value="C:cytoplasm"/>
    <property type="evidence" value="ECO:0007669"/>
    <property type="project" value="UniProtKB-SubCell"/>
</dbReference>
<accession>A0A0J8DAB8</accession>
<evidence type="ECO:0000256" key="4">
    <source>
        <dbReference type="ARBA" id="ARBA00023172"/>
    </source>
</evidence>
<keyword evidence="8" id="KW-0067">ATP-binding</keyword>
<dbReference type="SUPFAM" id="SSF46929">
    <property type="entry name" value="DNA helicase RuvA subunit, C-terminal domain"/>
    <property type="match status" value="1"/>
</dbReference>
<dbReference type="PATRIC" id="fig|1121307.3.peg.875"/>
<dbReference type="InterPro" id="IPR036267">
    <property type="entry name" value="RuvA_C_sf"/>
</dbReference>
<organism evidence="8 9">
    <name type="scientific">Clostridium cylindrosporum DSM 605</name>
    <dbReference type="NCBI Taxonomy" id="1121307"/>
    <lineage>
        <taxon>Bacteria</taxon>
        <taxon>Bacillati</taxon>
        <taxon>Bacillota</taxon>
        <taxon>Clostridia</taxon>
        <taxon>Eubacteriales</taxon>
        <taxon>Clostridiaceae</taxon>
        <taxon>Clostridium</taxon>
    </lineage>
</organism>
<dbReference type="InterPro" id="IPR000085">
    <property type="entry name" value="RuvA"/>
</dbReference>
<dbReference type="InterPro" id="IPR010994">
    <property type="entry name" value="RuvA_2-like"/>
</dbReference>
<dbReference type="InterPro" id="IPR003583">
    <property type="entry name" value="Hlx-hairpin-Hlx_DNA-bd_motif"/>
</dbReference>
<evidence type="ECO:0000256" key="6">
    <source>
        <dbReference type="HAMAP-Rule" id="MF_00031"/>
    </source>
</evidence>
<dbReference type="GO" id="GO:0048476">
    <property type="term" value="C:Holliday junction resolvase complex"/>
    <property type="evidence" value="ECO:0007669"/>
    <property type="project" value="UniProtKB-UniRule"/>
</dbReference>
<evidence type="ECO:0000256" key="3">
    <source>
        <dbReference type="ARBA" id="ARBA00023125"/>
    </source>
</evidence>
<keyword evidence="8" id="KW-0378">Hydrolase</keyword>
<comment type="caution">
    <text evidence="8">The sequence shown here is derived from an EMBL/GenBank/DDBJ whole genome shotgun (WGS) entry which is preliminary data.</text>
</comment>
<keyword evidence="5 6" id="KW-0234">DNA repair</keyword>
<dbReference type="InterPro" id="IPR011114">
    <property type="entry name" value="RuvA_C"/>
</dbReference>
<dbReference type="RefSeq" id="WP_048570707.1">
    <property type="nucleotide sequence ID" value="NZ_LFVU01000027.1"/>
</dbReference>
<feature type="domain" description="Helix-hairpin-helix DNA-binding motif class 1" evidence="7">
    <location>
        <begin position="108"/>
        <end position="127"/>
    </location>
</feature>
<comment type="function">
    <text evidence="6">The RuvA-RuvB-RuvC complex processes Holliday junction (HJ) DNA during genetic recombination and DNA repair, while the RuvA-RuvB complex plays an important role in the rescue of blocked DNA replication forks via replication fork reversal (RFR). RuvA specifically binds to HJ cruciform DNA, conferring on it an open structure. The RuvB hexamer acts as an ATP-dependent pump, pulling dsDNA into and through the RuvAB complex. HJ branch migration allows RuvC to scan DNA until it finds its consensus sequence, where it cleaves and resolves the cruciform DNA.</text>
</comment>
<dbReference type="Pfam" id="PF07499">
    <property type="entry name" value="RuvA_C"/>
    <property type="match status" value="1"/>
</dbReference>
<gene>
    <name evidence="6 8" type="primary">ruvA</name>
    <name evidence="8" type="ORF">CLCY_2c00190</name>
</gene>
<comment type="similarity">
    <text evidence="6">Belongs to the RuvA family.</text>
</comment>
<dbReference type="SMART" id="SM00278">
    <property type="entry name" value="HhH1"/>
    <property type="match status" value="2"/>
</dbReference>
<dbReference type="SUPFAM" id="SSF47781">
    <property type="entry name" value="RuvA domain 2-like"/>
    <property type="match status" value="1"/>
</dbReference>
<evidence type="ECO:0000256" key="2">
    <source>
        <dbReference type="ARBA" id="ARBA00022763"/>
    </source>
</evidence>
<dbReference type="Pfam" id="PF14520">
    <property type="entry name" value="HHH_5"/>
    <property type="match status" value="1"/>
</dbReference>
<dbReference type="Gene3D" id="1.10.150.20">
    <property type="entry name" value="5' to 3' exonuclease, C-terminal subdomain"/>
    <property type="match status" value="1"/>
</dbReference>
<sequence>MIAYVKGKVFEYGEDYIIVDNMGIGYIIYMPIQDIEKVKKVDNEVTVHTYHYVREDQQLLYGFYNKEALSLFKNLIGVSGVGPKAGLSILSTVSPSDFILAVISGDEKTISKAPGIGKKSAQRIILELRDKFKKLNIETPLPLLELGSEKEDISKIADATEGLMALGYTKQEAVKTLSQIDNDLSIEDMLKEALKLLMRG</sequence>
<dbReference type="Gene3D" id="1.10.8.10">
    <property type="entry name" value="DNA helicase RuvA subunit, C-terminal domain"/>
    <property type="match status" value="1"/>
</dbReference>
<feature type="region of interest" description="Domain III" evidence="6">
    <location>
        <begin position="151"/>
        <end position="200"/>
    </location>
</feature>
<dbReference type="GO" id="GO:0016787">
    <property type="term" value="F:hydrolase activity"/>
    <property type="evidence" value="ECO:0007669"/>
    <property type="project" value="UniProtKB-KW"/>
</dbReference>
<dbReference type="NCBIfam" id="TIGR00084">
    <property type="entry name" value="ruvA"/>
    <property type="match status" value="1"/>
</dbReference>
<feature type="region of interest" description="Domain II" evidence="6">
    <location>
        <begin position="65"/>
        <end position="142"/>
    </location>
</feature>
<keyword evidence="2 6" id="KW-0227">DNA damage</keyword>
<evidence type="ECO:0000259" key="7">
    <source>
        <dbReference type="SMART" id="SM00278"/>
    </source>
</evidence>
<dbReference type="Gene3D" id="2.40.50.140">
    <property type="entry name" value="Nucleic acid-binding proteins"/>
    <property type="match status" value="1"/>
</dbReference>
<keyword evidence="8" id="KW-0547">Nucleotide-binding</keyword>
<comment type="subcellular location">
    <subcellularLocation>
        <location evidence="6">Cytoplasm</location>
    </subcellularLocation>
</comment>
<name>A0A0J8DAB8_CLOCY</name>
<dbReference type="GO" id="GO:0000400">
    <property type="term" value="F:four-way junction DNA binding"/>
    <property type="evidence" value="ECO:0007669"/>
    <property type="project" value="UniProtKB-UniRule"/>
</dbReference>
<dbReference type="GO" id="GO:0006281">
    <property type="term" value="P:DNA repair"/>
    <property type="evidence" value="ECO:0007669"/>
    <property type="project" value="UniProtKB-UniRule"/>
</dbReference>
<evidence type="ECO:0000256" key="5">
    <source>
        <dbReference type="ARBA" id="ARBA00023204"/>
    </source>
</evidence>
<dbReference type="HAMAP" id="MF_00031">
    <property type="entry name" value="DNA_HJ_migration_RuvA"/>
    <property type="match status" value="1"/>
</dbReference>
<dbReference type="STRING" id="1121307.CLCY_2c00190"/>
<dbReference type="CDD" id="cd14332">
    <property type="entry name" value="UBA_RuvA_C"/>
    <property type="match status" value="1"/>
</dbReference>
<dbReference type="SUPFAM" id="SSF50249">
    <property type="entry name" value="Nucleic acid-binding proteins"/>
    <property type="match status" value="1"/>
</dbReference>
<keyword evidence="3 6" id="KW-0238">DNA-binding</keyword>
<dbReference type="AlphaFoldDB" id="A0A0J8DAB8"/>
<dbReference type="EMBL" id="LFVU01000027">
    <property type="protein sequence ID" value="KMT21259.1"/>
    <property type="molecule type" value="Genomic_DNA"/>
</dbReference>
<keyword evidence="9" id="KW-1185">Reference proteome</keyword>
<proteinExistence type="inferred from homology"/>
<dbReference type="GO" id="GO:0009379">
    <property type="term" value="C:Holliday junction helicase complex"/>
    <property type="evidence" value="ECO:0007669"/>
    <property type="project" value="InterPro"/>
</dbReference>
<dbReference type="GO" id="GO:0009378">
    <property type="term" value="F:four-way junction helicase activity"/>
    <property type="evidence" value="ECO:0007669"/>
    <property type="project" value="InterPro"/>
</dbReference>
<evidence type="ECO:0000313" key="9">
    <source>
        <dbReference type="Proteomes" id="UP000036756"/>
    </source>
</evidence>
<comment type="subunit">
    <text evidence="6">Homotetramer. Forms an RuvA(8)-RuvB(12)-Holliday junction (HJ) complex. HJ DNA is sandwiched between 2 RuvA tetramers; dsDNA enters through RuvA and exits via RuvB. An RuvB hexamer assembles on each DNA strand where it exits the tetramer. Each RuvB hexamer is contacted by two RuvA subunits (via domain III) on 2 adjacent RuvB subunits; this complex drives branch migration. In the full resolvosome a probable DNA-RuvA(4)-RuvB(12)-RuvC(2) complex forms which resolves the HJ.</text>
</comment>
<keyword evidence="8" id="KW-0347">Helicase</keyword>
<dbReference type="GO" id="GO:0005524">
    <property type="term" value="F:ATP binding"/>
    <property type="evidence" value="ECO:0007669"/>
    <property type="project" value="InterPro"/>
</dbReference>
<comment type="domain">
    <text evidence="6">Has three domains with a flexible linker between the domains II and III and assumes an 'L' shape. Domain III is highly mobile and contacts RuvB.</text>
</comment>
<protein>
    <recommendedName>
        <fullName evidence="6">Holliday junction branch migration complex subunit RuvA</fullName>
    </recommendedName>
</protein>
<evidence type="ECO:0000256" key="1">
    <source>
        <dbReference type="ARBA" id="ARBA00022490"/>
    </source>
</evidence>
<reference evidence="8 9" key="1">
    <citation type="submission" date="2015-06" db="EMBL/GenBank/DDBJ databases">
        <title>Draft genome sequence of the purine-degrading Clostridium cylindrosporum HC-1 (DSM 605).</title>
        <authorList>
            <person name="Poehlein A."/>
            <person name="Schiel-Bengelsdorf B."/>
            <person name="Bengelsdorf F."/>
            <person name="Daniel R."/>
            <person name="Duerre P."/>
        </authorList>
    </citation>
    <scope>NUCLEOTIDE SEQUENCE [LARGE SCALE GENOMIC DNA]</scope>
    <source>
        <strain evidence="8 9">DSM 605</strain>
    </source>
</reference>
<evidence type="ECO:0000313" key="8">
    <source>
        <dbReference type="EMBL" id="KMT21259.1"/>
    </source>
</evidence>
<feature type="region of interest" description="Domain I" evidence="6">
    <location>
        <begin position="1"/>
        <end position="64"/>
    </location>
</feature>
<keyword evidence="1 6" id="KW-0963">Cytoplasm</keyword>
<dbReference type="Proteomes" id="UP000036756">
    <property type="component" value="Unassembled WGS sequence"/>
</dbReference>
<dbReference type="InterPro" id="IPR013849">
    <property type="entry name" value="DNA_helicase_Holl-junc_RuvA_I"/>
</dbReference>
<keyword evidence="4 6" id="KW-0233">DNA recombination</keyword>
<dbReference type="Pfam" id="PF01330">
    <property type="entry name" value="RuvA_N"/>
    <property type="match status" value="1"/>
</dbReference>
<comment type="caution">
    <text evidence="6">Lacks conserved residue(s) required for the propagation of feature annotation.</text>
</comment>
<dbReference type="InterPro" id="IPR012340">
    <property type="entry name" value="NA-bd_OB-fold"/>
</dbReference>
<dbReference type="OrthoDB" id="5293449at2"/>
<feature type="domain" description="Helix-hairpin-helix DNA-binding motif class 1" evidence="7">
    <location>
        <begin position="73"/>
        <end position="92"/>
    </location>
</feature>